<protein>
    <recommendedName>
        <fullName evidence="6">GRF-type domain-containing protein</fullName>
    </recommendedName>
</protein>
<dbReference type="GO" id="GO:0008270">
    <property type="term" value="F:zinc ion binding"/>
    <property type="evidence" value="ECO:0007669"/>
    <property type="project" value="UniProtKB-KW"/>
</dbReference>
<evidence type="ECO:0000313" key="7">
    <source>
        <dbReference type="EMBL" id="KAJ8447137.1"/>
    </source>
</evidence>
<comment type="caution">
    <text evidence="7">The sequence shown here is derived from an EMBL/GenBank/DDBJ whole genome shotgun (WGS) entry which is preliminary data.</text>
</comment>
<gene>
    <name evidence="7" type="ORF">Cgig2_022866</name>
</gene>
<evidence type="ECO:0000256" key="5">
    <source>
        <dbReference type="SAM" id="Phobius"/>
    </source>
</evidence>
<feature type="transmembrane region" description="Helical" evidence="5">
    <location>
        <begin position="108"/>
        <end position="127"/>
    </location>
</feature>
<keyword evidence="8" id="KW-1185">Reference proteome</keyword>
<evidence type="ECO:0000256" key="4">
    <source>
        <dbReference type="PROSITE-ProRule" id="PRU01343"/>
    </source>
</evidence>
<dbReference type="InterPro" id="IPR010666">
    <property type="entry name" value="Znf_GRF"/>
</dbReference>
<reference evidence="7" key="1">
    <citation type="submission" date="2022-04" db="EMBL/GenBank/DDBJ databases">
        <title>Carnegiea gigantea Genome sequencing and assembly v2.</title>
        <authorList>
            <person name="Copetti D."/>
            <person name="Sanderson M.J."/>
            <person name="Burquez A."/>
            <person name="Wojciechowski M.F."/>
        </authorList>
    </citation>
    <scope>NUCLEOTIDE SEQUENCE</scope>
    <source>
        <strain evidence="7">SGP5-SGP5p</strain>
        <tissue evidence="7">Aerial part</tissue>
    </source>
</reference>
<evidence type="ECO:0000313" key="8">
    <source>
        <dbReference type="Proteomes" id="UP001153076"/>
    </source>
</evidence>
<dbReference type="EMBL" id="JAKOGI010000041">
    <property type="protein sequence ID" value="KAJ8447137.1"/>
    <property type="molecule type" value="Genomic_DNA"/>
</dbReference>
<dbReference type="PROSITE" id="PS51999">
    <property type="entry name" value="ZF_GRF"/>
    <property type="match status" value="1"/>
</dbReference>
<keyword evidence="5" id="KW-0472">Membrane</keyword>
<organism evidence="7 8">
    <name type="scientific">Carnegiea gigantea</name>
    <dbReference type="NCBI Taxonomy" id="171969"/>
    <lineage>
        <taxon>Eukaryota</taxon>
        <taxon>Viridiplantae</taxon>
        <taxon>Streptophyta</taxon>
        <taxon>Embryophyta</taxon>
        <taxon>Tracheophyta</taxon>
        <taxon>Spermatophyta</taxon>
        <taxon>Magnoliopsida</taxon>
        <taxon>eudicotyledons</taxon>
        <taxon>Gunneridae</taxon>
        <taxon>Pentapetalae</taxon>
        <taxon>Caryophyllales</taxon>
        <taxon>Cactineae</taxon>
        <taxon>Cactaceae</taxon>
        <taxon>Cactoideae</taxon>
        <taxon>Echinocereeae</taxon>
        <taxon>Carnegiea</taxon>
    </lineage>
</organism>
<proteinExistence type="predicted"/>
<keyword evidence="1" id="KW-0479">Metal-binding</keyword>
<keyword evidence="5" id="KW-1133">Transmembrane helix</keyword>
<keyword evidence="2 4" id="KW-0863">Zinc-finger</keyword>
<sequence length="172" mass="19949">MAAACRNCPCFSVCERCCSCRKRCVVLTSMAIKNPLRRFARCRMYDSPDGCDHFEWVDDSLCDKKMKEEASSDRDAIKRLRKKNSRLKMENSRLKMQLIDYQMREKKVLRWLLLLFGLVIGVGFVVVGERGSNGLKIKRKEVQVEQILETEKVIIIIRIDPSITVIFIIITV</sequence>
<keyword evidence="3" id="KW-0862">Zinc</keyword>
<dbReference type="Proteomes" id="UP001153076">
    <property type="component" value="Unassembled WGS sequence"/>
</dbReference>
<evidence type="ECO:0000256" key="3">
    <source>
        <dbReference type="ARBA" id="ARBA00022833"/>
    </source>
</evidence>
<evidence type="ECO:0000259" key="6">
    <source>
        <dbReference type="PROSITE" id="PS51999"/>
    </source>
</evidence>
<keyword evidence="5" id="KW-0812">Transmembrane</keyword>
<accession>A0A9Q1KR18</accession>
<evidence type="ECO:0000256" key="1">
    <source>
        <dbReference type="ARBA" id="ARBA00022723"/>
    </source>
</evidence>
<name>A0A9Q1KR18_9CARY</name>
<evidence type="ECO:0000256" key="2">
    <source>
        <dbReference type="ARBA" id="ARBA00022771"/>
    </source>
</evidence>
<dbReference type="AlphaFoldDB" id="A0A9Q1KR18"/>
<feature type="domain" description="GRF-type" evidence="6">
    <location>
        <begin position="18"/>
        <end position="60"/>
    </location>
</feature>